<dbReference type="SUPFAM" id="SSF55298">
    <property type="entry name" value="YjgF-like"/>
    <property type="match status" value="1"/>
</dbReference>
<dbReference type="Proteomes" id="UP000318405">
    <property type="component" value="Unassembled WGS sequence"/>
</dbReference>
<dbReference type="InterPro" id="IPR035959">
    <property type="entry name" value="RutC-like_sf"/>
</dbReference>
<dbReference type="GO" id="GO:0019239">
    <property type="term" value="F:deaminase activity"/>
    <property type="evidence" value="ECO:0007669"/>
    <property type="project" value="TreeGrafter"/>
</dbReference>
<dbReference type="GO" id="GO:0005829">
    <property type="term" value="C:cytosol"/>
    <property type="evidence" value="ECO:0007669"/>
    <property type="project" value="TreeGrafter"/>
</dbReference>
<sequence length="128" mass="13231">MKDIIHTEQAPAAVGPYSQAVAAPAGARTVYLSGQIGLDPATGELVSDTFDHEVRQAFANMSAVVAAAGGKLENVVKLTLFLTDLGNFAQANAIMAELIPQPFPARSTVGVAALPKGARFEVEAILAL</sequence>
<dbReference type="RefSeq" id="WP_143946670.1">
    <property type="nucleotide sequence ID" value="NZ_BAABMB010000004.1"/>
</dbReference>
<dbReference type="AlphaFoldDB" id="A0A556B0R8"/>
<accession>A0A556B0R8</accession>
<comment type="caution">
    <text evidence="2">The sequence shown here is derived from an EMBL/GenBank/DDBJ whole genome shotgun (WGS) entry which is preliminary data.</text>
</comment>
<dbReference type="OrthoDB" id="9808943at2"/>
<dbReference type="InterPro" id="IPR006175">
    <property type="entry name" value="YjgF/YER057c/UK114"/>
</dbReference>
<dbReference type="Pfam" id="PF01042">
    <property type="entry name" value="Ribonuc_L-PSP"/>
    <property type="match status" value="1"/>
</dbReference>
<evidence type="ECO:0000313" key="2">
    <source>
        <dbReference type="EMBL" id="TSH98355.1"/>
    </source>
</evidence>
<name>A0A556B0R8_9BURK</name>
<protein>
    <submittedName>
        <fullName evidence="2">RidA family protein</fullName>
    </submittedName>
</protein>
<proteinExistence type="inferred from homology"/>
<dbReference type="CDD" id="cd00448">
    <property type="entry name" value="YjgF_YER057c_UK114_family"/>
    <property type="match status" value="1"/>
</dbReference>
<organism evidence="2 3">
    <name type="scientific">Verticiella sediminum</name>
    <dbReference type="NCBI Taxonomy" id="1247510"/>
    <lineage>
        <taxon>Bacteria</taxon>
        <taxon>Pseudomonadati</taxon>
        <taxon>Pseudomonadota</taxon>
        <taxon>Betaproteobacteria</taxon>
        <taxon>Burkholderiales</taxon>
        <taxon>Alcaligenaceae</taxon>
        <taxon>Verticiella</taxon>
    </lineage>
</organism>
<keyword evidence="3" id="KW-1185">Reference proteome</keyword>
<dbReference type="NCBIfam" id="TIGR00004">
    <property type="entry name" value="Rid family detoxifying hydrolase"/>
    <property type="match status" value="1"/>
</dbReference>
<dbReference type="FunFam" id="3.30.1330.40:FF:000001">
    <property type="entry name" value="L-PSP family endoribonuclease"/>
    <property type="match status" value="1"/>
</dbReference>
<evidence type="ECO:0000313" key="3">
    <source>
        <dbReference type="Proteomes" id="UP000318405"/>
    </source>
</evidence>
<comment type="similarity">
    <text evidence="1">Belongs to the RutC family.</text>
</comment>
<dbReference type="PANTHER" id="PTHR11803">
    <property type="entry name" value="2-IMINOBUTANOATE/2-IMINOPROPANOATE DEAMINASE RIDA"/>
    <property type="match status" value="1"/>
</dbReference>
<evidence type="ECO:0000256" key="1">
    <source>
        <dbReference type="ARBA" id="ARBA00010552"/>
    </source>
</evidence>
<dbReference type="PANTHER" id="PTHR11803:SF39">
    <property type="entry name" value="2-IMINOBUTANOATE_2-IMINOPROPANOATE DEAMINASE"/>
    <property type="match status" value="1"/>
</dbReference>
<reference evidence="2 3" key="1">
    <citation type="submission" date="2019-07" db="EMBL/GenBank/DDBJ databases">
        <title>Qingshengfaniella alkalisoli gen. nov., sp. nov., isolated from saline soil.</title>
        <authorList>
            <person name="Xu L."/>
            <person name="Huang X.-X."/>
            <person name="Sun J.-Q."/>
        </authorList>
    </citation>
    <scope>NUCLEOTIDE SEQUENCE [LARGE SCALE GENOMIC DNA]</scope>
    <source>
        <strain evidence="2 3">DSM 27279</strain>
    </source>
</reference>
<dbReference type="InterPro" id="IPR006056">
    <property type="entry name" value="RidA"/>
</dbReference>
<gene>
    <name evidence="2" type="ORF">FOZ76_03120</name>
</gene>
<dbReference type="Gene3D" id="3.30.1330.40">
    <property type="entry name" value="RutC-like"/>
    <property type="match status" value="1"/>
</dbReference>
<dbReference type="EMBL" id="VLTJ01000005">
    <property type="protein sequence ID" value="TSH98355.1"/>
    <property type="molecule type" value="Genomic_DNA"/>
</dbReference>